<feature type="transmembrane region" description="Helical" evidence="1">
    <location>
        <begin position="58"/>
        <end position="81"/>
    </location>
</feature>
<keyword evidence="1" id="KW-0812">Transmembrane</keyword>
<sequence>MIASLLVLAYAVLLVFLTVGGNEFCKLVLKMSATKTPPETGEKVSLRAGRTIGILERLLVFLGLIASSWEILAAVIALKTVARYAKLDDQNNAEYFLIGSLASILWAAAMTGLIVLFDRTWGFGVLVDLVGLFNGPR</sequence>
<keyword evidence="1" id="KW-0472">Membrane</keyword>
<protein>
    <submittedName>
        <fullName evidence="2">Uncharacterized protein</fullName>
    </submittedName>
</protein>
<organism evidence="2 3">
    <name type="scientific">Terricaulis silvestris</name>
    <dbReference type="NCBI Taxonomy" id="2686094"/>
    <lineage>
        <taxon>Bacteria</taxon>
        <taxon>Pseudomonadati</taxon>
        <taxon>Pseudomonadota</taxon>
        <taxon>Alphaproteobacteria</taxon>
        <taxon>Caulobacterales</taxon>
        <taxon>Caulobacteraceae</taxon>
        <taxon>Terricaulis</taxon>
    </lineage>
</organism>
<accession>A0A6I6MUS7</accession>
<dbReference type="EMBL" id="CP047045">
    <property type="protein sequence ID" value="QGZ96507.1"/>
    <property type="molecule type" value="Genomic_DNA"/>
</dbReference>
<evidence type="ECO:0000313" key="3">
    <source>
        <dbReference type="Proteomes" id="UP000431269"/>
    </source>
</evidence>
<keyword evidence="1" id="KW-1133">Transmembrane helix</keyword>
<proteinExistence type="predicted"/>
<gene>
    <name evidence="2" type="ORF">DSM104635_03367</name>
</gene>
<evidence type="ECO:0000313" key="2">
    <source>
        <dbReference type="EMBL" id="QGZ96507.1"/>
    </source>
</evidence>
<dbReference type="AlphaFoldDB" id="A0A6I6MUS7"/>
<evidence type="ECO:0000256" key="1">
    <source>
        <dbReference type="SAM" id="Phobius"/>
    </source>
</evidence>
<reference evidence="3" key="1">
    <citation type="submission" date="2019-12" db="EMBL/GenBank/DDBJ databases">
        <title>Complete genome of Terracaulis silvestris 0127_4.</title>
        <authorList>
            <person name="Vieira S."/>
            <person name="Riedel T."/>
            <person name="Sproer C."/>
            <person name="Pascual J."/>
            <person name="Boedeker C."/>
            <person name="Overmann J."/>
        </authorList>
    </citation>
    <scope>NUCLEOTIDE SEQUENCE [LARGE SCALE GENOMIC DNA]</scope>
    <source>
        <strain evidence="3">0127_4</strain>
    </source>
</reference>
<feature type="transmembrane region" description="Helical" evidence="1">
    <location>
        <begin position="93"/>
        <end position="117"/>
    </location>
</feature>
<keyword evidence="3" id="KW-1185">Reference proteome</keyword>
<dbReference type="Proteomes" id="UP000431269">
    <property type="component" value="Chromosome"/>
</dbReference>
<dbReference type="KEGG" id="tsv:DSM104635_03367"/>
<name>A0A6I6MUS7_9CAUL</name>